<sequence length="804" mass="89787">IGPDLVSRLLSRQRCSECPDPRAAQSLCTSCNKWLCYQCTDMHQHPRPPSQSTEPGAQQRTGSPPGSGCCGLPVAMCSLHKQEPLALLCETCDLMACSSCHLSSHKDHRVVHVGKALQDQQWLFENLVARAEEKRSAVENTAKQIEDRLHGLKVTQRRAENQIKMAKMIMMNELNKRANLLIEQLESVSGNFKQRLEDQMQGAIELCRQLDQVQNFIAWATAHHRRNPLLFSKEMITYQMQHLLEPQLHSDALAPVKIKFNWDASFWTKQISTLGTLTVEGGGCSFSEGVGHPGIVRPQPVTCLTVPSLCHRLREQGCAYQSYCQPQLCCLHCVPTQPSHTVPREKVLQDQEPLAVRCSRSPPGLCQNSLQSRWASENASPVGSSTAQWPQPTSGRCQDTESTQHQTNPTTGTAGQAQPTLSPPPQRETQPEGPGHTTADSSRAASTGQSNQTLTEHDSVAISEQTPSPAPTGNPAGSQDKAESQVIIFIDVDYVHKTERDRIFQNGEVHSSFILLHFAVDSTAEAVACLEPDSDQEGPEPLLLAEPNPEGLSEPAAAREEQEEAEMENEDFCAVCLIGGDLLCCDRCPKVFHLSCHVPSLLSFPTGDWVCSLCRSVQQPEVEYDCESPHQNSERLGKGQQCVLSACDQRKCEKLTLLIFTSVLSAPFHEPVSSLARHYYQIIKRPMDLSIIRSKLNRSGHVRYSTPEEFVADVFLMFRNCAKFNYPDSEVAQAGRNLETFFASKLREVFPDRAFSALAEESDSDEYEEIDRGATGGFPWPLRREQCHRKRKRRHSLNWRRHHF</sequence>
<dbReference type="Pfam" id="PF25287">
    <property type="entry name" value="zf-B_box_Trim66"/>
    <property type="match status" value="1"/>
</dbReference>
<dbReference type="AlphaFoldDB" id="A0AAY4BQV4"/>
<dbReference type="InterPro" id="IPR011011">
    <property type="entry name" value="Znf_FYVE_PHD"/>
</dbReference>
<dbReference type="GO" id="GO:0005634">
    <property type="term" value="C:nucleus"/>
    <property type="evidence" value="ECO:0007669"/>
    <property type="project" value="UniProtKB-SubCell"/>
</dbReference>
<dbReference type="InterPro" id="IPR019786">
    <property type="entry name" value="Zinc_finger_PHD-type_CS"/>
</dbReference>
<keyword evidence="6 11" id="KW-0175">Coiled coil</keyword>
<evidence type="ECO:0000256" key="2">
    <source>
        <dbReference type="ARBA" id="ARBA00022723"/>
    </source>
</evidence>
<dbReference type="SMART" id="SM00249">
    <property type="entry name" value="PHD"/>
    <property type="match status" value="1"/>
</dbReference>
<dbReference type="InterPro" id="IPR013083">
    <property type="entry name" value="Znf_RING/FYVE/PHD"/>
</dbReference>
<dbReference type="PROSITE" id="PS50016">
    <property type="entry name" value="ZF_PHD_2"/>
    <property type="match status" value="1"/>
</dbReference>
<reference evidence="16 17" key="1">
    <citation type="submission" date="2020-06" db="EMBL/GenBank/DDBJ databases">
        <authorList>
            <consortium name="Wellcome Sanger Institute Data Sharing"/>
        </authorList>
    </citation>
    <scope>NUCLEOTIDE SEQUENCE [LARGE SCALE GENOMIC DNA]</scope>
</reference>
<evidence type="ECO:0000256" key="6">
    <source>
        <dbReference type="ARBA" id="ARBA00023054"/>
    </source>
</evidence>
<dbReference type="PANTHER" id="PTHR45915:SF7">
    <property type="entry name" value="TRIPARTITE MOTIF-CONTAINING PROTEIN 66"/>
    <property type="match status" value="1"/>
</dbReference>
<evidence type="ECO:0000256" key="10">
    <source>
        <dbReference type="PROSITE-ProRule" id="PRU00035"/>
    </source>
</evidence>
<organism evidence="16 17">
    <name type="scientific">Denticeps clupeoides</name>
    <name type="common">denticle herring</name>
    <dbReference type="NCBI Taxonomy" id="299321"/>
    <lineage>
        <taxon>Eukaryota</taxon>
        <taxon>Metazoa</taxon>
        <taxon>Chordata</taxon>
        <taxon>Craniata</taxon>
        <taxon>Vertebrata</taxon>
        <taxon>Euteleostomi</taxon>
        <taxon>Actinopterygii</taxon>
        <taxon>Neopterygii</taxon>
        <taxon>Teleostei</taxon>
        <taxon>Clupei</taxon>
        <taxon>Clupeiformes</taxon>
        <taxon>Denticipitoidei</taxon>
        <taxon>Denticipitidae</taxon>
        <taxon>Denticeps</taxon>
    </lineage>
</organism>
<evidence type="ECO:0000256" key="3">
    <source>
        <dbReference type="ARBA" id="ARBA00022737"/>
    </source>
</evidence>
<evidence type="ECO:0000259" key="14">
    <source>
        <dbReference type="PROSITE" id="PS50016"/>
    </source>
</evidence>
<feature type="domain" description="B box-type" evidence="15">
    <location>
        <begin position="72"/>
        <end position="113"/>
    </location>
</feature>
<dbReference type="InterPro" id="IPR037372">
    <property type="entry name" value="TRIM66_Bbox1_Znf"/>
</dbReference>
<evidence type="ECO:0000313" key="16">
    <source>
        <dbReference type="Ensembl" id="ENSDCDP00010022862.1"/>
    </source>
</evidence>
<dbReference type="SMART" id="SM00336">
    <property type="entry name" value="BBOX"/>
    <property type="match status" value="2"/>
</dbReference>
<dbReference type="InterPro" id="IPR019787">
    <property type="entry name" value="Znf_PHD-finger"/>
</dbReference>
<evidence type="ECO:0000259" key="13">
    <source>
        <dbReference type="PROSITE" id="PS50014"/>
    </source>
</evidence>
<keyword evidence="4 9" id="KW-0863">Zinc-finger</keyword>
<feature type="coiled-coil region" evidence="11">
    <location>
        <begin position="128"/>
        <end position="213"/>
    </location>
</feature>
<dbReference type="CDD" id="cd05502">
    <property type="entry name" value="Bromo_tif1_like"/>
    <property type="match status" value="1"/>
</dbReference>
<gene>
    <name evidence="16" type="primary">TRIM66</name>
</gene>
<feature type="domain" description="Bromo" evidence="13">
    <location>
        <begin position="660"/>
        <end position="732"/>
    </location>
</feature>
<keyword evidence="7 10" id="KW-0103">Bromodomain</keyword>
<evidence type="ECO:0000256" key="7">
    <source>
        <dbReference type="ARBA" id="ARBA00023117"/>
    </source>
</evidence>
<dbReference type="SMART" id="SM00502">
    <property type="entry name" value="BBC"/>
    <property type="match status" value="1"/>
</dbReference>
<reference evidence="16" key="3">
    <citation type="submission" date="2025-09" db="UniProtKB">
        <authorList>
            <consortium name="Ensembl"/>
        </authorList>
    </citation>
    <scope>IDENTIFICATION</scope>
</reference>
<proteinExistence type="predicted"/>
<evidence type="ECO:0008006" key="18">
    <source>
        <dbReference type="Google" id="ProtNLM"/>
    </source>
</evidence>
<feature type="compositionally biased region" description="Polar residues" evidence="12">
    <location>
        <begin position="438"/>
        <end position="454"/>
    </location>
</feature>
<evidence type="ECO:0000256" key="12">
    <source>
        <dbReference type="SAM" id="MobiDB-lite"/>
    </source>
</evidence>
<feature type="region of interest" description="Disordered" evidence="12">
    <location>
        <begin position="532"/>
        <end position="558"/>
    </location>
</feature>
<dbReference type="Pfam" id="PF00628">
    <property type="entry name" value="PHD"/>
    <property type="match status" value="1"/>
</dbReference>
<dbReference type="Proteomes" id="UP000694580">
    <property type="component" value="Chromosome 16"/>
</dbReference>
<name>A0AAY4BQV4_9TELE</name>
<dbReference type="GeneTree" id="ENSGT00940000159240"/>
<evidence type="ECO:0000256" key="1">
    <source>
        <dbReference type="ARBA" id="ARBA00004123"/>
    </source>
</evidence>
<evidence type="ECO:0000256" key="8">
    <source>
        <dbReference type="ARBA" id="ARBA00023242"/>
    </source>
</evidence>
<comment type="subcellular location">
    <subcellularLocation>
        <location evidence="1">Nucleus</location>
    </subcellularLocation>
</comment>
<dbReference type="SUPFAM" id="SSF57845">
    <property type="entry name" value="B-box zinc-binding domain"/>
    <property type="match status" value="1"/>
</dbReference>
<dbReference type="Gene3D" id="3.30.160.60">
    <property type="entry name" value="Classic Zinc Finger"/>
    <property type="match status" value="1"/>
</dbReference>
<keyword evidence="2" id="KW-0479">Metal-binding</keyword>
<keyword evidence="17" id="KW-1185">Reference proteome</keyword>
<dbReference type="InterPro" id="IPR036427">
    <property type="entry name" value="Bromodomain-like_sf"/>
</dbReference>
<feature type="domain" description="PHD-type" evidence="14">
    <location>
        <begin position="570"/>
        <end position="617"/>
    </location>
</feature>
<keyword evidence="5" id="KW-0862">Zinc</keyword>
<feature type="domain" description="B box-type" evidence="15">
    <location>
        <begin position="10"/>
        <end position="56"/>
    </location>
</feature>
<dbReference type="InterPro" id="IPR003649">
    <property type="entry name" value="Bbox_C"/>
</dbReference>
<accession>A0AAY4BQV4</accession>
<feature type="compositionally biased region" description="Polar residues" evidence="12">
    <location>
        <begin position="373"/>
        <end position="420"/>
    </location>
</feature>
<evidence type="ECO:0000256" key="9">
    <source>
        <dbReference type="PROSITE-ProRule" id="PRU00024"/>
    </source>
</evidence>
<dbReference type="SUPFAM" id="SSF47370">
    <property type="entry name" value="Bromodomain"/>
    <property type="match status" value="1"/>
</dbReference>
<keyword evidence="8" id="KW-0539">Nucleus</keyword>
<evidence type="ECO:0000256" key="11">
    <source>
        <dbReference type="SAM" id="Coils"/>
    </source>
</evidence>
<protein>
    <recommendedName>
        <fullName evidence="18">Tripartite motif containing 66</fullName>
    </recommendedName>
</protein>
<dbReference type="Gene3D" id="1.20.920.10">
    <property type="entry name" value="Bromodomain-like"/>
    <property type="match status" value="1"/>
</dbReference>
<evidence type="ECO:0000256" key="5">
    <source>
        <dbReference type="ARBA" id="ARBA00022833"/>
    </source>
</evidence>
<dbReference type="GO" id="GO:0000785">
    <property type="term" value="C:chromatin"/>
    <property type="evidence" value="ECO:0007669"/>
    <property type="project" value="TreeGrafter"/>
</dbReference>
<dbReference type="PROSITE" id="PS50014">
    <property type="entry name" value="BROMODOMAIN_2"/>
    <property type="match status" value="1"/>
</dbReference>
<feature type="region of interest" description="Disordered" evidence="12">
    <location>
        <begin position="373"/>
        <end position="482"/>
    </location>
</feature>
<evidence type="ECO:0000313" key="17">
    <source>
        <dbReference type="Proteomes" id="UP000694580"/>
    </source>
</evidence>
<dbReference type="SMART" id="SM00297">
    <property type="entry name" value="BROMO"/>
    <property type="match status" value="1"/>
</dbReference>
<reference evidence="16" key="2">
    <citation type="submission" date="2025-08" db="UniProtKB">
        <authorList>
            <consortium name="Ensembl"/>
        </authorList>
    </citation>
    <scope>IDENTIFICATION</scope>
</reference>
<dbReference type="Pfam" id="PF00439">
    <property type="entry name" value="Bromodomain"/>
    <property type="match status" value="1"/>
</dbReference>
<dbReference type="SUPFAM" id="SSF57903">
    <property type="entry name" value="FYVE/PHD zinc finger"/>
    <property type="match status" value="1"/>
</dbReference>
<dbReference type="FunFam" id="3.30.40.10:FF:000123">
    <property type="entry name" value="E3 ubiquitin-protein ligase TRIM33"/>
    <property type="match status" value="1"/>
</dbReference>
<evidence type="ECO:0000259" key="15">
    <source>
        <dbReference type="PROSITE" id="PS50119"/>
    </source>
</evidence>
<evidence type="ECO:0000256" key="4">
    <source>
        <dbReference type="ARBA" id="ARBA00022771"/>
    </source>
</evidence>
<dbReference type="PROSITE" id="PS50119">
    <property type="entry name" value="ZF_BBOX"/>
    <property type="match status" value="2"/>
</dbReference>
<feature type="compositionally biased region" description="Low complexity" evidence="12">
    <location>
        <begin position="539"/>
        <end position="556"/>
    </location>
</feature>
<dbReference type="InterPro" id="IPR000315">
    <property type="entry name" value="Znf_B-box"/>
</dbReference>
<dbReference type="GO" id="GO:0008270">
    <property type="term" value="F:zinc ion binding"/>
    <property type="evidence" value="ECO:0007669"/>
    <property type="project" value="UniProtKB-KW"/>
</dbReference>
<dbReference type="Pfam" id="PF00643">
    <property type="entry name" value="zf-B_box"/>
    <property type="match status" value="1"/>
</dbReference>
<dbReference type="InterPro" id="IPR001487">
    <property type="entry name" value="Bromodomain"/>
</dbReference>
<keyword evidence="3" id="KW-0677">Repeat</keyword>
<dbReference type="InterPro" id="IPR001965">
    <property type="entry name" value="Znf_PHD"/>
</dbReference>
<dbReference type="PANTHER" id="PTHR45915">
    <property type="entry name" value="TRANSCRIPTION INTERMEDIARY FACTOR"/>
    <property type="match status" value="1"/>
</dbReference>
<dbReference type="PROSITE" id="PS01359">
    <property type="entry name" value="ZF_PHD_1"/>
    <property type="match status" value="1"/>
</dbReference>
<dbReference type="Gene3D" id="3.30.40.10">
    <property type="entry name" value="Zinc/RING finger domain, C3HC4 (zinc finger)"/>
    <property type="match status" value="1"/>
</dbReference>
<dbReference type="Ensembl" id="ENSDCDT00010027358.1">
    <property type="protein sequence ID" value="ENSDCDP00010022862.1"/>
    <property type="gene ID" value="ENSDCDG00010013541.1"/>
</dbReference>
<dbReference type="CDD" id="cd19794">
    <property type="entry name" value="Bbox2_TRIM66-like"/>
    <property type="match status" value="1"/>
</dbReference>